<feature type="transmembrane region" description="Helical" evidence="7">
    <location>
        <begin position="50"/>
        <end position="72"/>
    </location>
</feature>
<feature type="transmembrane region" description="Helical" evidence="7">
    <location>
        <begin position="738"/>
        <end position="758"/>
    </location>
</feature>
<feature type="transmembrane region" description="Helical" evidence="7">
    <location>
        <begin position="594"/>
        <end position="616"/>
    </location>
</feature>
<protein>
    <submittedName>
        <fullName evidence="9">Transporter</fullName>
    </submittedName>
</protein>
<dbReference type="FunFam" id="1.20.1250.20:FF:000247">
    <property type="entry name" value="MFS general substrate transporter"/>
    <property type="match status" value="1"/>
</dbReference>
<dbReference type="GO" id="GO:0016020">
    <property type="term" value="C:membrane"/>
    <property type="evidence" value="ECO:0007669"/>
    <property type="project" value="UniProtKB-SubCell"/>
</dbReference>
<dbReference type="Proteomes" id="UP000014480">
    <property type="component" value="Unassembled WGS sequence"/>
</dbReference>
<keyword evidence="4 7" id="KW-1133">Transmembrane helix</keyword>
<feature type="transmembrane region" description="Helical" evidence="7">
    <location>
        <begin position="162"/>
        <end position="190"/>
    </location>
</feature>
<feature type="domain" description="Rhodopsin" evidence="8">
    <location>
        <begin position="68"/>
        <end position="302"/>
    </location>
</feature>
<keyword evidence="2" id="KW-0813">Transport</keyword>
<evidence type="ECO:0000256" key="7">
    <source>
        <dbReference type="SAM" id="Phobius"/>
    </source>
</evidence>
<dbReference type="Pfam" id="PF07690">
    <property type="entry name" value="MFS_1"/>
    <property type="match status" value="1"/>
</dbReference>
<keyword evidence="10" id="KW-1185">Reference proteome</keyword>
<keyword evidence="5 7" id="KW-0472">Membrane</keyword>
<feature type="transmembrane region" description="Helical" evidence="7">
    <location>
        <begin position="84"/>
        <end position="107"/>
    </location>
</feature>
<feature type="compositionally biased region" description="Basic and acidic residues" evidence="6">
    <location>
        <begin position="324"/>
        <end position="335"/>
    </location>
</feature>
<dbReference type="FunFam" id="1.20.1250.20:FF:000106">
    <property type="entry name" value="MFS transporter, putative"/>
    <property type="match status" value="1"/>
</dbReference>
<feature type="transmembrane region" description="Helical" evidence="7">
    <location>
        <begin position="205"/>
        <end position="228"/>
    </location>
</feature>
<dbReference type="PANTHER" id="PTHR43791">
    <property type="entry name" value="PERMEASE-RELATED"/>
    <property type="match status" value="1"/>
</dbReference>
<accession>A0A484FDH7</accession>
<dbReference type="InterPro" id="IPR036259">
    <property type="entry name" value="MFS_trans_sf"/>
</dbReference>
<dbReference type="InterPro" id="IPR049326">
    <property type="entry name" value="Rhodopsin_dom_fungi"/>
</dbReference>
<evidence type="ECO:0000313" key="10">
    <source>
        <dbReference type="Proteomes" id="UP000014480"/>
    </source>
</evidence>
<dbReference type="Gene3D" id="1.20.1250.20">
    <property type="entry name" value="MFS general substrate transporter like domains"/>
    <property type="match status" value="1"/>
</dbReference>
<comment type="caution">
    <text evidence="9">The sequence shown here is derived from an EMBL/GenBank/DDBJ whole genome shotgun (WGS) entry which is preliminary data.</text>
</comment>
<proteinExistence type="predicted"/>
<organism evidence="9 10">
    <name type="scientific">Colletotrichum orbiculare (strain 104-T / ATCC 96160 / CBS 514.97 / LARS 414 / MAFF 240422)</name>
    <name type="common">Cucumber anthracnose fungus</name>
    <name type="synonym">Colletotrichum lagenarium</name>
    <dbReference type="NCBI Taxonomy" id="1213857"/>
    <lineage>
        <taxon>Eukaryota</taxon>
        <taxon>Fungi</taxon>
        <taxon>Dikarya</taxon>
        <taxon>Ascomycota</taxon>
        <taxon>Pezizomycotina</taxon>
        <taxon>Sordariomycetes</taxon>
        <taxon>Hypocreomycetidae</taxon>
        <taxon>Glomerellales</taxon>
        <taxon>Glomerellaceae</taxon>
        <taxon>Colletotrichum</taxon>
        <taxon>Colletotrichum orbiculare species complex</taxon>
    </lineage>
</organism>
<dbReference type="AlphaFoldDB" id="A0A484FDH7"/>
<feature type="transmembrane region" description="Helical" evidence="7">
    <location>
        <begin position="834"/>
        <end position="855"/>
    </location>
</feature>
<dbReference type="SUPFAM" id="SSF103473">
    <property type="entry name" value="MFS general substrate transporter"/>
    <property type="match status" value="1"/>
</dbReference>
<comment type="subcellular location">
    <subcellularLocation>
        <location evidence="1">Membrane</location>
        <topology evidence="1">Multi-pass membrane protein</topology>
    </subcellularLocation>
</comment>
<evidence type="ECO:0000256" key="2">
    <source>
        <dbReference type="ARBA" id="ARBA00022448"/>
    </source>
</evidence>
<dbReference type="Pfam" id="PF20684">
    <property type="entry name" value="Fung_rhodopsin"/>
    <property type="match status" value="1"/>
</dbReference>
<evidence type="ECO:0000313" key="9">
    <source>
        <dbReference type="EMBL" id="TDZ16459.1"/>
    </source>
</evidence>
<dbReference type="EMBL" id="AMCV02000035">
    <property type="protein sequence ID" value="TDZ16459.1"/>
    <property type="molecule type" value="Genomic_DNA"/>
</dbReference>
<gene>
    <name evidence="9" type="ORF">Cob_v010797</name>
</gene>
<feature type="transmembrane region" description="Helical" evidence="7">
    <location>
        <begin position="278"/>
        <end position="296"/>
    </location>
</feature>
<feature type="region of interest" description="Disordered" evidence="6">
    <location>
        <begin position="316"/>
        <end position="343"/>
    </location>
</feature>
<dbReference type="OrthoDB" id="1935484at2759"/>
<reference evidence="10" key="1">
    <citation type="journal article" date="2013" name="New Phytol.">
        <title>Comparative genomic and transcriptomic analyses reveal the hemibiotrophic stage shift of Colletotrichum fungi.</title>
        <authorList>
            <person name="Gan P."/>
            <person name="Ikeda K."/>
            <person name="Irieda H."/>
            <person name="Narusaka M."/>
            <person name="O'Connell R.J."/>
            <person name="Narusaka Y."/>
            <person name="Takano Y."/>
            <person name="Kubo Y."/>
            <person name="Shirasu K."/>
        </authorList>
    </citation>
    <scope>NUCLEOTIDE SEQUENCE [LARGE SCALE GENOMIC DNA]</scope>
    <source>
        <strain evidence="10">104-T / ATCC 96160 / CBS 514.97 / LARS 414 / MAFF 240422</strain>
    </source>
</reference>
<evidence type="ECO:0000256" key="4">
    <source>
        <dbReference type="ARBA" id="ARBA00022989"/>
    </source>
</evidence>
<evidence type="ECO:0000256" key="3">
    <source>
        <dbReference type="ARBA" id="ARBA00022692"/>
    </source>
</evidence>
<feature type="transmembrane region" description="Helical" evidence="7">
    <location>
        <begin position="664"/>
        <end position="689"/>
    </location>
</feature>
<evidence type="ECO:0000256" key="6">
    <source>
        <dbReference type="SAM" id="MobiDB-lite"/>
    </source>
</evidence>
<feature type="transmembrane region" description="Helical" evidence="7">
    <location>
        <begin position="561"/>
        <end position="582"/>
    </location>
</feature>
<dbReference type="PANTHER" id="PTHR43791:SF65">
    <property type="entry name" value="MAJOR FACILITATOR SUPERFAMILY (MFS) PROFILE DOMAIN-CONTAINING PROTEIN-RELATED"/>
    <property type="match status" value="1"/>
</dbReference>
<evidence type="ECO:0000256" key="1">
    <source>
        <dbReference type="ARBA" id="ARBA00004141"/>
    </source>
</evidence>
<evidence type="ECO:0000256" key="5">
    <source>
        <dbReference type="ARBA" id="ARBA00023136"/>
    </source>
</evidence>
<evidence type="ECO:0000259" key="8">
    <source>
        <dbReference type="Pfam" id="PF20684"/>
    </source>
</evidence>
<sequence length="893" mass="101865">MPCRTVDFERSQTYNVLFKQQRASMVPLKISMAMDMTQWPANSYEDRSSLAYGVVGFLLGFSVVIVGLRLSTRIIIKQFGADDWASLITLLLICAAGISISQMTRYGLGKHGWTLSEEQRILYQRSFWVSLFFYINTLAVVKITVLLQYYRIMALSNMHNVYIGMIVLVSLWGLGQGIFACVACIPLAGFWDPRTNARCIPNAHIAWYISALFNILSDIIILLLPIPALRRLNLPGSQKAFLLGIFSLGFFTVAISALRIKWLTLLPDPTWSNLDPTLWSLGELTCAISCASLATLRPLMTRLNRPNIDMKISDKSVSATTSAHENHGRIAEEKAASPSGSEAVQEIRHRILEEQAQSQGDERPGTNLSSLWRRRKKLHKPEDIATQQSIFDDPELAVYFQPSEKYENRHRFDPSFRWTWAEETPLVRKIDWKVTAWSCLAFFALDLDRSNISQANSDNFLDDLGLDTNDYNLGQTVFRVTFLLAELPSQLVSKKIGPDRWIPAQMILWSVVSAAQFWLNGRSSFLATRALIGLLQGDFIPDVILYVSYFFKGTELPFRLALFWMANRLTDVVAPLLAYGLLRLRGYHGYEGWRWLFLIEGILTLVIGIWSVFAMVPSPTQTQARWRPNGWFTEREEKIMVNRILRDDPSKSDMHNRQAITFKMLWQSLCGFDLWPIYAIGLTFSIPAGPPDQYLTLTLRQLGFDTFDTNLLSIPCQIATTINMLLLTWLSERINQRALLGVFVELWLLPCVVGLAVIPSDVSRWASYALVVVLLSYPSPHPMQVGWASRNSNTVRTRTVSAALYNMSVQLQSIISANIYRRDDRPEYRRGNRFLVGIACLNIVVYASAKLYYVWRNKQRDRTWNAMSPEERQRYLSTTTDKGSKRLDFRFAS</sequence>
<keyword evidence="3 7" id="KW-0812">Transmembrane</keyword>
<reference evidence="10" key="2">
    <citation type="journal article" date="2019" name="Mol. Plant Microbe Interact.">
        <title>Genome sequence resources for four phytopathogenic fungi from the Colletotrichum orbiculare species complex.</title>
        <authorList>
            <person name="Gan P."/>
            <person name="Tsushima A."/>
            <person name="Narusaka M."/>
            <person name="Narusaka Y."/>
            <person name="Takano Y."/>
            <person name="Kubo Y."/>
            <person name="Shirasu K."/>
        </authorList>
    </citation>
    <scope>GENOME REANNOTATION</scope>
    <source>
        <strain evidence="10">104-T / ATCC 96160 / CBS 514.97 / LARS 414 / MAFF 240422</strain>
    </source>
</reference>
<feature type="transmembrane region" description="Helical" evidence="7">
    <location>
        <begin position="127"/>
        <end position="150"/>
    </location>
</feature>
<feature type="transmembrane region" description="Helical" evidence="7">
    <location>
        <begin position="709"/>
        <end position="731"/>
    </location>
</feature>
<feature type="transmembrane region" description="Helical" evidence="7">
    <location>
        <begin position="240"/>
        <end position="258"/>
    </location>
</feature>
<name>A0A484FDH7_COLOR</name>
<dbReference type="InterPro" id="IPR011701">
    <property type="entry name" value="MFS"/>
</dbReference>
<dbReference type="GO" id="GO:0022857">
    <property type="term" value="F:transmembrane transporter activity"/>
    <property type="evidence" value="ECO:0007669"/>
    <property type="project" value="InterPro"/>
</dbReference>